<dbReference type="PANTHER" id="PTHR30151:SF20">
    <property type="entry name" value="ABC TRANSPORTER PERMEASE PROTEIN HI_0355-RELATED"/>
    <property type="match status" value="1"/>
</dbReference>
<feature type="transmembrane region" description="Helical" evidence="7">
    <location>
        <begin position="93"/>
        <end position="113"/>
    </location>
</feature>
<evidence type="ECO:0000313" key="9">
    <source>
        <dbReference type="EMBL" id="RIY00880.1"/>
    </source>
</evidence>
<dbReference type="RefSeq" id="WP_119540082.1">
    <property type="nucleotide sequence ID" value="NZ_QYRN01000005.1"/>
</dbReference>
<dbReference type="PANTHER" id="PTHR30151">
    <property type="entry name" value="ALKANE SULFONATE ABC TRANSPORTER-RELATED, MEMBRANE SUBUNIT"/>
    <property type="match status" value="1"/>
</dbReference>
<protein>
    <submittedName>
        <fullName evidence="9">ABC transporter permease</fullName>
    </submittedName>
</protein>
<dbReference type="Pfam" id="PF00528">
    <property type="entry name" value="BPD_transp_1"/>
    <property type="match status" value="1"/>
</dbReference>
<proteinExistence type="inferred from homology"/>
<feature type="transmembrane region" description="Helical" evidence="7">
    <location>
        <begin position="214"/>
        <end position="233"/>
    </location>
</feature>
<dbReference type="InterPro" id="IPR035906">
    <property type="entry name" value="MetI-like_sf"/>
</dbReference>
<comment type="subcellular location">
    <subcellularLocation>
        <location evidence="1 7">Cell membrane</location>
        <topology evidence="1 7">Multi-pass membrane protein</topology>
    </subcellularLocation>
</comment>
<keyword evidence="6 7" id="KW-0472">Membrane</keyword>
<evidence type="ECO:0000256" key="2">
    <source>
        <dbReference type="ARBA" id="ARBA00022448"/>
    </source>
</evidence>
<feature type="domain" description="ABC transmembrane type-1" evidence="8">
    <location>
        <begin position="49"/>
        <end position="233"/>
    </location>
</feature>
<feature type="transmembrane region" description="Helical" evidence="7">
    <location>
        <begin position="119"/>
        <end position="138"/>
    </location>
</feature>
<dbReference type="OrthoDB" id="9786495at2"/>
<dbReference type="EMBL" id="QYRN01000005">
    <property type="protein sequence ID" value="RIY00880.1"/>
    <property type="molecule type" value="Genomic_DNA"/>
</dbReference>
<comment type="caution">
    <text evidence="9">The sequence shown here is derived from an EMBL/GenBank/DDBJ whole genome shotgun (WGS) entry which is preliminary data.</text>
</comment>
<dbReference type="CDD" id="cd06261">
    <property type="entry name" value="TM_PBP2"/>
    <property type="match status" value="1"/>
</dbReference>
<keyword evidence="4 7" id="KW-0812">Transmembrane</keyword>
<accession>A0A3A1WKV4</accession>
<keyword evidence="10" id="KW-1185">Reference proteome</keyword>
<gene>
    <name evidence="9" type="ORF">D3218_10785</name>
</gene>
<keyword evidence="3" id="KW-1003">Cell membrane</keyword>
<dbReference type="SUPFAM" id="SSF161098">
    <property type="entry name" value="MetI-like"/>
    <property type="match status" value="1"/>
</dbReference>
<evidence type="ECO:0000259" key="8">
    <source>
        <dbReference type="PROSITE" id="PS50928"/>
    </source>
</evidence>
<name>A0A3A1WKV4_9HYPH</name>
<dbReference type="GO" id="GO:0005886">
    <property type="term" value="C:plasma membrane"/>
    <property type="evidence" value="ECO:0007669"/>
    <property type="project" value="UniProtKB-SubCell"/>
</dbReference>
<organism evidence="9 10">
    <name type="scientific">Aureimonas flava</name>
    <dbReference type="NCBI Taxonomy" id="2320271"/>
    <lineage>
        <taxon>Bacteria</taxon>
        <taxon>Pseudomonadati</taxon>
        <taxon>Pseudomonadota</taxon>
        <taxon>Alphaproteobacteria</taxon>
        <taxon>Hyphomicrobiales</taxon>
        <taxon>Aurantimonadaceae</taxon>
        <taxon>Aureimonas</taxon>
    </lineage>
</organism>
<evidence type="ECO:0000256" key="4">
    <source>
        <dbReference type="ARBA" id="ARBA00022692"/>
    </source>
</evidence>
<evidence type="ECO:0000256" key="6">
    <source>
        <dbReference type="ARBA" id="ARBA00023136"/>
    </source>
</evidence>
<evidence type="ECO:0000256" key="3">
    <source>
        <dbReference type="ARBA" id="ARBA00022475"/>
    </source>
</evidence>
<dbReference type="PROSITE" id="PS50928">
    <property type="entry name" value="ABC_TM1"/>
    <property type="match status" value="1"/>
</dbReference>
<keyword evidence="5 7" id="KW-1133">Transmembrane helix</keyword>
<dbReference type="InterPro" id="IPR000515">
    <property type="entry name" value="MetI-like"/>
</dbReference>
<dbReference type="GO" id="GO:0055085">
    <property type="term" value="P:transmembrane transport"/>
    <property type="evidence" value="ECO:0007669"/>
    <property type="project" value="InterPro"/>
</dbReference>
<reference evidence="10" key="1">
    <citation type="submission" date="2018-09" db="EMBL/GenBank/DDBJ databases">
        <authorList>
            <person name="Tuo L."/>
        </authorList>
    </citation>
    <scope>NUCLEOTIDE SEQUENCE [LARGE SCALE GENOMIC DNA]</scope>
    <source>
        <strain evidence="10">M2BS4Y-1</strain>
    </source>
</reference>
<evidence type="ECO:0000256" key="1">
    <source>
        <dbReference type="ARBA" id="ARBA00004651"/>
    </source>
</evidence>
<evidence type="ECO:0000313" key="10">
    <source>
        <dbReference type="Proteomes" id="UP000265750"/>
    </source>
</evidence>
<dbReference type="Proteomes" id="UP000265750">
    <property type="component" value="Unassembled WGS sequence"/>
</dbReference>
<dbReference type="AlphaFoldDB" id="A0A3A1WKV4"/>
<sequence length="264" mass="28008">MRAFRAIALGLVAGILAWQATVLLLEPPRYMLPPPLDVARTLWTHAARLGRETLVTGVEIALGLVLGVAAGMATALATVALPRFGAVLWPQVLILQAMPVFALAPLLVLWFGFGIASKVVMAALIIFFPVASAFADGLRRTDPDLLDATALTEASHFQALWHVRVPLAVPALISGLRVAAPLAPLGAVIGEWVGASGGLGFLMIQANARMQTDLLFAALAILAALTLTLRALVDQLAPRLAPWAAEEAPPPFLQRFATRKTQTR</sequence>
<comment type="similarity">
    <text evidence="7">Belongs to the binding-protein-dependent transport system permease family.</text>
</comment>
<dbReference type="Gene3D" id="1.10.3720.10">
    <property type="entry name" value="MetI-like"/>
    <property type="match status" value="1"/>
</dbReference>
<feature type="transmembrane region" description="Helical" evidence="7">
    <location>
        <begin position="182"/>
        <end position="202"/>
    </location>
</feature>
<feature type="transmembrane region" description="Helical" evidence="7">
    <location>
        <begin position="60"/>
        <end position="81"/>
    </location>
</feature>
<evidence type="ECO:0000256" key="7">
    <source>
        <dbReference type="RuleBase" id="RU363032"/>
    </source>
</evidence>
<evidence type="ECO:0000256" key="5">
    <source>
        <dbReference type="ARBA" id="ARBA00022989"/>
    </source>
</evidence>
<keyword evidence="2 7" id="KW-0813">Transport</keyword>